<dbReference type="AlphaFoldDB" id="A0A3B0VR10"/>
<dbReference type="GO" id="GO:0006402">
    <property type="term" value="P:mRNA catabolic process"/>
    <property type="evidence" value="ECO:0007669"/>
    <property type="project" value="TreeGrafter"/>
</dbReference>
<dbReference type="Pfam" id="PF02452">
    <property type="entry name" value="PemK_toxin"/>
    <property type="match status" value="1"/>
</dbReference>
<dbReference type="InterPro" id="IPR003477">
    <property type="entry name" value="PemK-like"/>
</dbReference>
<dbReference type="Gene3D" id="2.30.30.110">
    <property type="match status" value="1"/>
</dbReference>
<gene>
    <name evidence="1" type="ORF">MNBD_CHLOROFLEXI01-2190</name>
</gene>
<protein>
    <submittedName>
        <fullName evidence="1">Programmed cell death toxin YdcE</fullName>
    </submittedName>
</protein>
<dbReference type="GO" id="GO:0004521">
    <property type="term" value="F:RNA endonuclease activity"/>
    <property type="evidence" value="ECO:0007669"/>
    <property type="project" value="TreeGrafter"/>
</dbReference>
<sequence length="115" mass="12585">MVEVQQGEVWWADLSEPVGSGPGFRRPILVVQGNPFNESKISTIVCIPLTSNLKWADAPGNLLLKKRVTGLKKDSVANVSQIISLDKSVLTDRCGRISGSLLKQIFHGLNIVFNK</sequence>
<dbReference type="InterPro" id="IPR011067">
    <property type="entry name" value="Plasmid_toxin/cell-grow_inhib"/>
</dbReference>
<dbReference type="PIRSF" id="PIRSF033490">
    <property type="entry name" value="MazF"/>
    <property type="match status" value="1"/>
</dbReference>
<accession>A0A3B0VR10</accession>
<dbReference type="GO" id="GO:0003677">
    <property type="term" value="F:DNA binding"/>
    <property type="evidence" value="ECO:0007669"/>
    <property type="project" value="InterPro"/>
</dbReference>
<dbReference type="PANTHER" id="PTHR33988:SF2">
    <property type="entry name" value="ENDORIBONUCLEASE MAZF"/>
    <property type="match status" value="1"/>
</dbReference>
<dbReference type="GO" id="GO:0016075">
    <property type="term" value="P:rRNA catabolic process"/>
    <property type="evidence" value="ECO:0007669"/>
    <property type="project" value="TreeGrafter"/>
</dbReference>
<evidence type="ECO:0000313" key="1">
    <source>
        <dbReference type="EMBL" id="VAW42890.1"/>
    </source>
</evidence>
<dbReference type="PANTHER" id="PTHR33988">
    <property type="entry name" value="ENDORIBONUCLEASE MAZF-RELATED"/>
    <property type="match status" value="1"/>
</dbReference>
<dbReference type="EMBL" id="UOEU01000980">
    <property type="protein sequence ID" value="VAW42890.1"/>
    <property type="molecule type" value="Genomic_DNA"/>
</dbReference>
<organism evidence="1">
    <name type="scientific">hydrothermal vent metagenome</name>
    <dbReference type="NCBI Taxonomy" id="652676"/>
    <lineage>
        <taxon>unclassified sequences</taxon>
        <taxon>metagenomes</taxon>
        <taxon>ecological metagenomes</taxon>
    </lineage>
</organism>
<reference evidence="1" key="1">
    <citation type="submission" date="2018-06" db="EMBL/GenBank/DDBJ databases">
        <authorList>
            <person name="Zhirakovskaya E."/>
        </authorList>
    </citation>
    <scope>NUCLEOTIDE SEQUENCE</scope>
</reference>
<name>A0A3B0VR10_9ZZZZ</name>
<dbReference type="SUPFAM" id="SSF50118">
    <property type="entry name" value="Cell growth inhibitor/plasmid maintenance toxic component"/>
    <property type="match status" value="1"/>
</dbReference>
<proteinExistence type="predicted"/>